<keyword evidence="2" id="KW-1185">Reference proteome</keyword>
<proteinExistence type="predicted"/>
<gene>
    <name evidence="1" type="ORF">GGR25_004483</name>
</gene>
<protein>
    <submittedName>
        <fullName evidence="1">Aldose 1-epimerase</fullName>
        <ecNumber evidence="1">5.1.3.3</ecNumber>
    </submittedName>
</protein>
<dbReference type="SUPFAM" id="SSF74650">
    <property type="entry name" value="Galactose mutarotase-like"/>
    <property type="match status" value="1"/>
</dbReference>
<dbReference type="GO" id="GO:0005975">
    <property type="term" value="P:carbohydrate metabolic process"/>
    <property type="evidence" value="ECO:0007669"/>
    <property type="project" value="InterPro"/>
</dbReference>
<evidence type="ECO:0000313" key="1">
    <source>
        <dbReference type="EMBL" id="MBB3933410.1"/>
    </source>
</evidence>
<dbReference type="InterPro" id="IPR011013">
    <property type="entry name" value="Gal_mutarotase_sf_dom"/>
</dbReference>
<keyword evidence="1" id="KW-0413">Isomerase</keyword>
<sequence>MQRITISAGPLVAEIVPELGGSLARLALRREDGSTVELMRPLSAAAEAAGDVLGTAMFPMLPYANLIENNAFTFGGRRYSFAPNFPPMRDATHGSGWISRWTTLSATASRLQIELRDDAVGAPYQFLARQAFIVTPQGLAVTMTLVNLGPHAMPFGFGLHPWFIRTEGTTLRFVARSVWLEGYDGVPTEAIAVPPELAFTEPARLPTARRNLCYAGWDGRAEIIWPEWRQGLAIEAEPTLPHLMLYTPKGAPHFCVEPQSNAAGAFNRLEHEDPAALGIIVLKPGEKSSATVRFLPFSA</sequence>
<dbReference type="GO" id="GO:0004034">
    <property type="term" value="F:aldose 1-epimerase activity"/>
    <property type="evidence" value="ECO:0007669"/>
    <property type="project" value="UniProtKB-EC"/>
</dbReference>
<dbReference type="Proteomes" id="UP000553963">
    <property type="component" value="Unassembled WGS sequence"/>
</dbReference>
<reference evidence="1 2" key="1">
    <citation type="submission" date="2020-08" db="EMBL/GenBank/DDBJ databases">
        <title>Genomic Encyclopedia of Type Strains, Phase IV (KMG-IV): sequencing the most valuable type-strain genomes for metagenomic binning, comparative biology and taxonomic classification.</title>
        <authorList>
            <person name="Goeker M."/>
        </authorList>
    </citation>
    <scope>NUCLEOTIDE SEQUENCE [LARGE SCALE GENOMIC DNA]</scope>
    <source>
        <strain evidence="1 2">DSM 25966</strain>
    </source>
</reference>
<name>A0A840ASP0_9HYPH</name>
<evidence type="ECO:0000313" key="2">
    <source>
        <dbReference type="Proteomes" id="UP000553963"/>
    </source>
</evidence>
<organism evidence="1 2">
    <name type="scientific">Kaistia hirudinis</name>
    <dbReference type="NCBI Taxonomy" id="1293440"/>
    <lineage>
        <taxon>Bacteria</taxon>
        <taxon>Pseudomonadati</taxon>
        <taxon>Pseudomonadota</taxon>
        <taxon>Alphaproteobacteria</taxon>
        <taxon>Hyphomicrobiales</taxon>
        <taxon>Kaistiaceae</taxon>
        <taxon>Kaistia</taxon>
    </lineage>
</organism>
<dbReference type="CDD" id="cd09021">
    <property type="entry name" value="Aldose_epim_Ec_YphB"/>
    <property type="match status" value="1"/>
</dbReference>
<dbReference type="InterPro" id="IPR008183">
    <property type="entry name" value="Aldose_1/G6P_1-epimerase"/>
</dbReference>
<dbReference type="RefSeq" id="WP_183401065.1">
    <property type="nucleotide sequence ID" value="NZ_JACIDS010000006.1"/>
</dbReference>
<dbReference type="Gene3D" id="2.70.98.10">
    <property type="match status" value="1"/>
</dbReference>
<dbReference type="EC" id="5.1.3.3" evidence="1"/>
<dbReference type="Pfam" id="PF01263">
    <property type="entry name" value="Aldose_epim"/>
    <property type="match status" value="1"/>
</dbReference>
<dbReference type="EMBL" id="JACIDS010000006">
    <property type="protein sequence ID" value="MBB3933410.1"/>
    <property type="molecule type" value="Genomic_DNA"/>
</dbReference>
<accession>A0A840ASP0</accession>
<dbReference type="GO" id="GO:0030246">
    <property type="term" value="F:carbohydrate binding"/>
    <property type="evidence" value="ECO:0007669"/>
    <property type="project" value="InterPro"/>
</dbReference>
<dbReference type="InterPro" id="IPR014718">
    <property type="entry name" value="GH-type_carb-bd"/>
</dbReference>
<comment type="caution">
    <text evidence="1">The sequence shown here is derived from an EMBL/GenBank/DDBJ whole genome shotgun (WGS) entry which is preliminary data.</text>
</comment>
<dbReference type="AlphaFoldDB" id="A0A840ASP0"/>